<proteinExistence type="inferred from homology"/>
<dbReference type="STRING" id="1754191.A0A1Y1VH22"/>
<evidence type="ECO:0000259" key="10">
    <source>
        <dbReference type="PROSITE" id="PS51760"/>
    </source>
</evidence>
<dbReference type="Gene3D" id="3.90.1220.10">
    <property type="entry name" value="Cellulose docking domain, dockering"/>
    <property type="match status" value="2"/>
</dbReference>
<dbReference type="PROSITE" id="PS51760">
    <property type="entry name" value="GH10_2"/>
    <property type="match status" value="1"/>
</dbReference>
<evidence type="ECO:0000256" key="4">
    <source>
        <dbReference type="ARBA" id="ARBA00022801"/>
    </source>
</evidence>
<reference evidence="12 13" key="2">
    <citation type="submission" date="2016-08" db="EMBL/GenBank/DDBJ databases">
        <title>Pervasive Adenine N6-methylation of Active Genes in Fungi.</title>
        <authorList>
            <consortium name="DOE Joint Genome Institute"/>
            <person name="Mondo S.J."/>
            <person name="Dannebaum R.O."/>
            <person name="Kuo R.C."/>
            <person name="Labutti K."/>
            <person name="Haridas S."/>
            <person name="Kuo A."/>
            <person name="Salamov A."/>
            <person name="Ahrendt S.R."/>
            <person name="Lipzen A."/>
            <person name="Sullivan W."/>
            <person name="Andreopoulos W.B."/>
            <person name="Clum A."/>
            <person name="Lindquist E."/>
            <person name="Daum C."/>
            <person name="Ramamoorthy G.K."/>
            <person name="Gryganskyi A."/>
            <person name="Culley D."/>
            <person name="Magnuson J.K."/>
            <person name="James T.Y."/>
            <person name="O'Malley M.A."/>
            <person name="Stajich J.E."/>
            <person name="Spatafora J.W."/>
            <person name="Visel A."/>
            <person name="Grigoriev I.V."/>
        </authorList>
    </citation>
    <scope>NUCLEOTIDE SEQUENCE [LARGE SCALE GENOMIC DNA]</scope>
    <source>
        <strain evidence="13">finn</strain>
    </source>
</reference>
<dbReference type="OrthoDB" id="3055998at2759"/>
<dbReference type="SUPFAM" id="SSF51445">
    <property type="entry name" value="(Trans)glycosidases"/>
    <property type="match status" value="1"/>
</dbReference>
<keyword evidence="2 9" id="KW-0732">Signal</keyword>
<keyword evidence="6 8" id="KW-0326">Glycosidase</keyword>
<evidence type="ECO:0000256" key="6">
    <source>
        <dbReference type="ARBA" id="ARBA00023295"/>
    </source>
</evidence>
<keyword evidence="7 8" id="KW-0624">Polysaccharide degradation</keyword>
<comment type="similarity">
    <text evidence="1 8">Belongs to the glycosyl hydrolase 10 (cellulase F) family.</text>
</comment>
<keyword evidence="4 8" id="KW-0378">Hydrolase</keyword>
<keyword evidence="3" id="KW-0677">Repeat</keyword>
<dbReference type="PRINTS" id="PR00134">
    <property type="entry name" value="GLHYDRLASE10"/>
</dbReference>
<feature type="chain" id="PRO_5012621091" description="Beta-xylanase" evidence="9">
    <location>
        <begin position="21"/>
        <end position="510"/>
    </location>
</feature>
<evidence type="ECO:0000313" key="13">
    <source>
        <dbReference type="Proteomes" id="UP000193719"/>
    </source>
</evidence>
<dbReference type="PROSITE" id="PS51763">
    <property type="entry name" value="CBM10"/>
    <property type="match status" value="2"/>
</dbReference>
<dbReference type="GO" id="GO:0031176">
    <property type="term" value="F:endo-1,4-beta-xylanase activity"/>
    <property type="evidence" value="ECO:0007669"/>
    <property type="project" value="UniProtKB-EC"/>
</dbReference>
<evidence type="ECO:0000256" key="2">
    <source>
        <dbReference type="ARBA" id="ARBA00022729"/>
    </source>
</evidence>
<evidence type="ECO:0000256" key="7">
    <source>
        <dbReference type="ARBA" id="ARBA00023326"/>
    </source>
</evidence>
<feature type="domain" description="CBM10" evidence="11">
    <location>
        <begin position="65"/>
        <end position="102"/>
    </location>
</feature>
<protein>
    <recommendedName>
        <fullName evidence="8">Beta-xylanase</fullName>
        <ecNumber evidence="8">3.2.1.8</ecNumber>
    </recommendedName>
</protein>
<dbReference type="EMBL" id="MCFH01000008">
    <property type="protein sequence ID" value="ORX56009.1"/>
    <property type="molecule type" value="Genomic_DNA"/>
</dbReference>
<dbReference type="Pfam" id="PF00331">
    <property type="entry name" value="Glyco_hydro_10"/>
    <property type="match status" value="1"/>
</dbReference>
<dbReference type="InterPro" id="IPR009034">
    <property type="entry name" value="Dockerin_dom_fun_sf"/>
</dbReference>
<dbReference type="EC" id="3.2.1.8" evidence="8"/>
<accession>A0A1Y1VH22</accession>
<evidence type="ECO:0000256" key="1">
    <source>
        <dbReference type="ARBA" id="ARBA00007495"/>
    </source>
</evidence>
<sequence length="510" mass="57381">MKYFSLLSIIGVVFTAKVNAACWSERLGYRCCSFTNDVILEDSDGKWGVENNDWCGIQNNNSSNTCWSSSLGYPCCTNTNEVIYEDSDGKWGIENNNWCGIINNAARTTTTTRTTVTQSQSSAAATCANVPNKPSLIDVDSYNDPAKNCNISDSISGDSLAKVAPFRMGVGLNGGDKSTSTVNSKKMRELIAYQFNSVTYSNLMKAEHMLDKSASQTNAKNGNDMPVLKFDTIIDGLEFCKQNNIHMRGHTLVWHVQTPDWFFRTNFQDSGSYVNSSKMEQRMESYIKQVLQFVQCHYPGVVDVWDVVNEAVEIDNGSYDSSTGWNTRTRYNNSPNPWYQTMGPDYVIKAFRIARKYADKDVKLVYNDYNTFMSQKTNAICNLVKLLKAENLIDAVGLQSYLNADWPNRNDYKSAIQKFSSLGVDIQITELTIKTDGSGNKFNNQATHYQQVFKIYKDLKKSGVNITSVTVFGLQDGYLFYNSDSTDTRLWDHNLQKKPVYSAIINALKS</sequence>
<dbReference type="Proteomes" id="UP000193719">
    <property type="component" value="Unassembled WGS sequence"/>
</dbReference>
<dbReference type="InterPro" id="IPR017853">
    <property type="entry name" value="GH"/>
</dbReference>
<evidence type="ECO:0000259" key="11">
    <source>
        <dbReference type="PROSITE" id="PS51763"/>
    </source>
</evidence>
<dbReference type="SMART" id="SM00633">
    <property type="entry name" value="Glyco_10"/>
    <property type="match status" value="1"/>
</dbReference>
<dbReference type="InterPro" id="IPR044846">
    <property type="entry name" value="GH10"/>
</dbReference>
<dbReference type="AlphaFoldDB" id="A0A1Y1VH22"/>
<dbReference type="PANTHER" id="PTHR31490">
    <property type="entry name" value="GLYCOSYL HYDROLASE"/>
    <property type="match status" value="1"/>
</dbReference>
<dbReference type="GO" id="GO:0000272">
    <property type="term" value="P:polysaccharide catabolic process"/>
    <property type="evidence" value="ECO:0007669"/>
    <property type="project" value="UniProtKB-KW"/>
</dbReference>
<evidence type="ECO:0000256" key="5">
    <source>
        <dbReference type="ARBA" id="ARBA00023277"/>
    </source>
</evidence>
<evidence type="ECO:0000313" key="12">
    <source>
        <dbReference type="EMBL" id="ORX56009.1"/>
    </source>
</evidence>
<dbReference type="InterPro" id="IPR002883">
    <property type="entry name" value="CBM10/Dockerin_dom"/>
</dbReference>
<evidence type="ECO:0000256" key="9">
    <source>
        <dbReference type="SAM" id="SignalP"/>
    </source>
</evidence>
<dbReference type="SUPFAM" id="SSF64571">
    <property type="entry name" value="Cellulose docking domain, dockering"/>
    <property type="match status" value="2"/>
</dbReference>
<feature type="signal peptide" evidence="9">
    <location>
        <begin position="1"/>
        <end position="20"/>
    </location>
</feature>
<organism evidence="12 13">
    <name type="scientific">Piromyces finnis</name>
    <dbReference type="NCBI Taxonomy" id="1754191"/>
    <lineage>
        <taxon>Eukaryota</taxon>
        <taxon>Fungi</taxon>
        <taxon>Fungi incertae sedis</taxon>
        <taxon>Chytridiomycota</taxon>
        <taxon>Chytridiomycota incertae sedis</taxon>
        <taxon>Neocallimastigomycetes</taxon>
        <taxon>Neocallimastigales</taxon>
        <taxon>Neocallimastigaceae</taxon>
        <taxon>Piromyces</taxon>
    </lineage>
</organism>
<comment type="caution">
    <text evidence="12">The sequence shown here is derived from an EMBL/GenBank/DDBJ whole genome shotgun (WGS) entry which is preliminary data.</text>
</comment>
<name>A0A1Y1VH22_9FUNG</name>
<comment type="catalytic activity">
    <reaction evidence="8">
        <text>Endohydrolysis of (1-&gt;4)-beta-D-xylosidic linkages in xylans.</text>
        <dbReference type="EC" id="3.2.1.8"/>
    </reaction>
</comment>
<reference evidence="12 13" key="1">
    <citation type="submission" date="2016-08" db="EMBL/GenBank/DDBJ databases">
        <title>Genomes of anaerobic fungi encode conserved fungal cellulosomes for biomass hydrolysis.</title>
        <authorList>
            <consortium name="DOE Joint Genome Institute"/>
            <person name="Haitjema C.H."/>
            <person name="Gilmore S.P."/>
            <person name="Henske J.K."/>
            <person name="Solomon K.V."/>
            <person name="De Groot R."/>
            <person name="Kuo A."/>
            <person name="Mondo S.J."/>
            <person name="Salamov A.A."/>
            <person name="Labutti K."/>
            <person name="Zhao Z."/>
            <person name="Chiniquy J."/>
            <person name="Barry K."/>
            <person name="Brewer H.M."/>
            <person name="Purvine S.O."/>
            <person name="Wright A.T."/>
            <person name="Boxma B."/>
            <person name="Van Alen T."/>
            <person name="Hackstein J.H."/>
            <person name="Baker S.E."/>
            <person name="Grigoriev I.V."/>
            <person name="O'Malley M.A."/>
        </authorList>
    </citation>
    <scope>NUCLEOTIDE SEQUENCE [LARGE SCALE GENOMIC DNA]</scope>
    <source>
        <strain evidence="13">finn</strain>
    </source>
</reference>
<gene>
    <name evidence="12" type="ORF">BCR36DRAFT_581176</name>
</gene>
<evidence type="ECO:0000256" key="3">
    <source>
        <dbReference type="ARBA" id="ARBA00022737"/>
    </source>
</evidence>
<evidence type="ECO:0000256" key="8">
    <source>
        <dbReference type="RuleBase" id="RU361174"/>
    </source>
</evidence>
<feature type="domain" description="GH10" evidence="10">
    <location>
        <begin position="178"/>
        <end position="507"/>
    </location>
</feature>
<dbReference type="Gene3D" id="3.20.20.80">
    <property type="entry name" value="Glycosidases"/>
    <property type="match status" value="1"/>
</dbReference>
<dbReference type="InterPro" id="IPR001000">
    <property type="entry name" value="GH10_dom"/>
</dbReference>
<feature type="domain" description="CBM10" evidence="11">
    <location>
        <begin position="21"/>
        <end position="58"/>
    </location>
</feature>
<dbReference type="Pfam" id="PF02013">
    <property type="entry name" value="CBM_10"/>
    <property type="match status" value="2"/>
</dbReference>
<dbReference type="PANTHER" id="PTHR31490:SF90">
    <property type="entry name" value="ENDO-1,4-BETA-XYLANASE A"/>
    <property type="match status" value="1"/>
</dbReference>
<keyword evidence="5 8" id="KW-0119">Carbohydrate metabolism</keyword>
<keyword evidence="13" id="KW-1185">Reference proteome</keyword>